<dbReference type="Proteomes" id="UP000008820">
    <property type="component" value="Chromosome 2"/>
</dbReference>
<reference evidence="1" key="2">
    <citation type="submission" date="2020-05" db="UniProtKB">
        <authorList>
            <consortium name="EnsemblMetazoa"/>
        </authorList>
    </citation>
    <scope>IDENTIFICATION</scope>
    <source>
        <strain evidence="1">LVP_AGWG</strain>
    </source>
</reference>
<name>A0A6I8U7H1_AEDAE</name>
<dbReference type="OrthoDB" id="6229420at2759"/>
<organism evidence="1 2">
    <name type="scientific">Aedes aegypti</name>
    <name type="common">Yellowfever mosquito</name>
    <name type="synonym">Culex aegypti</name>
    <dbReference type="NCBI Taxonomy" id="7159"/>
    <lineage>
        <taxon>Eukaryota</taxon>
        <taxon>Metazoa</taxon>
        <taxon>Ecdysozoa</taxon>
        <taxon>Arthropoda</taxon>
        <taxon>Hexapoda</taxon>
        <taxon>Insecta</taxon>
        <taxon>Pterygota</taxon>
        <taxon>Neoptera</taxon>
        <taxon>Endopterygota</taxon>
        <taxon>Diptera</taxon>
        <taxon>Nematocera</taxon>
        <taxon>Culicoidea</taxon>
        <taxon>Culicidae</taxon>
        <taxon>Culicinae</taxon>
        <taxon>Aedini</taxon>
        <taxon>Aedes</taxon>
        <taxon>Stegomyia</taxon>
    </lineage>
</organism>
<evidence type="ECO:0000313" key="1">
    <source>
        <dbReference type="EnsemblMetazoa" id="AAEL026138-PE"/>
    </source>
</evidence>
<reference evidence="1 2" key="1">
    <citation type="submission" date="2017-06" db="EMBL/GenBank/DDBJ databases">
        <title>Aedes aegypti genome working group (AGWG) sequencing and assembly.</title>
        <authorList>
            <consortium name="Aedes aegypti Genome Working Group (AGWG)"/>
            <person name="Matthews B.J."/>
        </authorList>
    </citation>
    <scope>NUCLEOTIDE SEQUENCE [LARGE SCALE GENOMIC DNA]</scope>
    <source>
        <strain evidence="1 2">LVP_AGWG</strain>
    </source>
</reference>
<proteinExistence type="predicted"/>
<dbReference type="EnsemblMetazoa" id="AAEL026138-RE">
    <property type="protein sequence ID" value="AAEL026138-PE"/>
    <property type="gene ID" value="AAEL026138"/>
</dbReference>
<protein>
    <submittedName>
        <fullName evidence="1">Uncharacterized protein</fullName>
    </submittedName>
</protein>
<keyword evidence="2" id="KW-1185">Reference proteome</keyword>
<gene>
    <name evidence="1" type="primary">110675310</name>
</gene>
<evidence type="ECO:0000313" key="2">
    <source>
        <dbReference type="Proteomes" id="UP000008820"/>
    </source>
</evidence>
<accession>A0A6I8U7H1</accession>
<dbReference type="AlphaFoldDB" id="A0A6I8U7H1"/>
<sequence>MSLEQIYFNENMKPSQSAVQITEMVGPKKIVPLTEALLHEKHCTLSTDVQEQMKSFEQRLADVEAKVERLHEICEECAQSVQVECGSELASMVSSIVPSEVEEAQERQILKYIVKEEGVKDVAVAPTVSLTELYDRMKAEERVREANFRRMHRNKQFRDLLLNGVAVDPSCCKRFREELPTSCSRDAPEEEKICKFK</sequence>